<gene>
    <name evidence="2" type="ORF">FHS00_002125</name>
</gene>
<keyword evidence="3" id="KW-1185">Reference proteome</keyword>
<evidence type="ECO:0000313" key="3">
    <source>
        <dbReference type="Proteomes" id="UP000576152"/>
    </source>
</evidence>
<feature type="compositionally biased region" description="Polar residues" evidence="1">
    <location>
        <begin position="197"/>
        <end position="209"/>
    </location>
</feature>
<feature type="region of interest" description="Disordered" evidence="1">
    <location>
        <begin position="169"/>
        <end position="217"/>
    </location>
</feature>
<sequence>MKNFIGIGTALTLALAPMAIEAKPKLKINGNAAAMLQLLDANAGDRAKKAAKIEKKLRKAAKKAGVPLAVGAGTAVAVQQVRAPAAERVEAVVRYAPETVGQRPRLRPETASFATLNTPAEAPPVTTLQDGRRIETSELGNRTTRDGARVTSTTTASAGPTVITIEGDRVSTSDSAFSGTTTTRTSTVAAEPASVTAPAQTVSLETDSSLFGGPTGY</sequence>
<comment type="caution">
    <text evidence="2">The sequence shown here is derived from an EMBL/GenBank/DDBJ whole genome shotgun (WGS) entry which is preliminary data.</text>
</comment>
<name>A0ABR6HPP2_9RHOB</name>
<accession>A0ABR6HPP2</accession>
<protein>
    <submittedName>
        <fullName evidence="2">Uncharacterized protein</fullName>
    </submittedName>
</protein>
<dbReference type="RefSeq" id="WP_183472861.1">
    <property type="nucleotide sequence ID" value="NZ_JACIBX010000007.1"/>
</dbReference>
<proteinExistence type="predicted"/>
<dbReference type="EMBL" id="JACIBX010000007">
    <property type="protein sequence ID" value="MBB3712537.1"/>
    <property type="molecule type" value="Genomic_DNA"/>
</dbReference>
<dbReference type="Proteomes" id="UP000576152">
    <property type="component" value="Unassembled WGS sequence"/>
</dbReference>
<evidence type="ECO:0000256" key="1">
    <source>
        <dbReference type="SAM" id="MobiDB-lite"/>
    </source>
</evidence>
<reference evidence="2 3" key="1">
    <citation type="submission" date="2020-08" db="EMBL/GenBank/DDBJ databases">
        <title>Genomic Encyclopedia of Type Strains, Phase III (KMG-III): the genomes of soil and plant-associated and newly described type strains.</title>
        <authorList>
            <person name="Whitman W."/>
        </authorList>
    </citation>
    <scope>NUCLEOTIDE SEQUENCE [LARGE SCALE GENOMIC DNA]</scope>
    <source>
        <strain evidence="2 3">CECT 8572</strain>
    </source>
</reference>
<organism evidence="2 3">
    <name type="scientific">Limimaricola variabilis</name>
    <dbReference type="NCBI Taxonomy" id="1492771"/>
    <lineage>
        <taxon>Bacteria</taxon>
        <taxon>Pseudomonadati</taxon>
        <taxon>Pseudomonadota</taxon>
        <taxon>Alphaproteobacteria</taxon>
        <taxon>Rhodobacterales</taxon>
        <taxon>Paracoccaceae</taxon>
        <taxon>Limimaricola</taxon>
    </lineage>
</organism>
<evidence type="ECO:0000313" key="2">
    <source>
        <dbReference type="EMBL" id="MBB3712537.1"/>
    </source>
</evidence>